<gene>
    <name evidence="6" type="ORF">D0Y65_050531</name>
</gene>
<evidence type="ECO:0000313" key="7">
    <source>
        <dbReference type="Proteomes" id="UP000289340"/>
    </source>
</evidence>
<protein>
    <recommendedName>
        <fullName evidence="8">TF-B3 domain-containing protein</fullName>
    </recommendedName>
</protein>
<organism evidence="6 7">
    <name type="scientific">Glycine soja</name>
    <name type="common">Wild soybean</name>
    <dbReference type="NCBI Taxonomy" id="3848"/>
    <lineage>
        <taxon>Eukaryota</taxon>
        <taxon>Viridiplantae</taxon>
        <taxon>Streptophyta</taxon>
        <taxon>Embryophyta</taxon>
        <taxon>Tracheophyta</taxon>
        <taxon>Spermatophyta</taxon>
        <taxon>Magnoliopsida</taxon>
        <taxon>eudicotyledons</taxon>
        <taxon>Gunneridae</taxon>
        <taxon>Pentapetalae</taxon>
        <taxon>rosids</taxon>
        <taxon>fabids</taxon>
        <taxon>Fabales</taxon>
        <taxon>Fabaceae</taxon>
        <taxon>Papilionoideae</taxon>
        <taxon>50 kb inversion clade</taxon>
        <taxon>NPAAA clade</taxon>
        <taxon>indigoferoid/millettioid clade</taxon>
        <taxon>Phaseoleae</taxon>
        <taxon>Glycine</taxon>
        <taxon>Glycine subgen. Soja</taxon>
    </lineage>
</organism>
<proteinExistence type="predicted"/>
<reference evidence="6 7" key="1">
    <citation type="submission" date="2018-09" db="EMBL/GenBank/DDBJ databases">
        <title>A high-quality reference genome of wild soybean provides a powerful tool to mine soybean genomes.</title>
        <authorList>
            <person name="Xie M."/>
            <person name="Chung C.Y.L."/>
            <person name="Li M.-W."/>
            <person name="Wong F.-L."/>
            <person name="Chan T.-F."/>
            <person name="Lam H.-M."/>
        </authorList>
    </citation>
    <scope>NUCLEOTIDE SEQUENCE [LARGE SCALE GENOMIC DNA]</scope>
    <source>
        <strain evidence="7">cv. W05</strain>
        <tissue evidence="6">Hypocotyl of etiolated seedlings</tissue>
    </source>
</reference>
<dbReference type="AlphaFoldDB" id="A0A445FCG6"/>
<evidence type="ECO:0008006" key="8">
    <source>
        <dbReference type="Google" id="ProtNLM"/>
    </source>
</evidence>
<dbReference type="EMBL" id="QZWG01000019">
    <property type="protein sequence ID" value="RZB46538.1"/>
    <property type="molecule type" value="Genomic_DNA"/>
</dbReference>
<sequence>MWTVEVTQSMLAAPYPLKLPTSVAPHVDACGQHMTILRRFGSPLQWNVIVLDTGIGDKYIVQPWYQFLANNDLSHGDEVAFYYRRYDKIWEIVIRRQKDWEDSATD</sequence>
<comment type="subcellular location">
    <subcellularLocation>
        <location evidence="1">Nucleus</location>
    </subcellularLocation>
</comment>
<dbReference type="Proteomes" id="UP000289340">
    <property type="component" value="Chromosome 19"/>
</dbReference>
<dbReference type="SUPFAM" id="SSF101936">
    <property type="entry name" value="DNA-binding pseudobarrel domain"/>
    <property type="match status" value="1"/>
</dbReference>
<keyword evidence="5" id="KW-0539">Nucleus</keyword>
<keyword evidence="3" id="KW-0238">DNA-binding</keyword>
<keyword evidence="7" id="KW-1185">Reference proteome</keyword>
<dbReference type="GO" id="GO:0005634">
    <property type="term" value="C:nucleus"/>
    <property type="evidence" value="ECO:0007669"/>
    <property type="project" value="UniProtKB-SubCell"/>
</dbReference>
<evidence type="ECO:0000256" key="2">
    <source>
        <dbReference type="ARBA" id="ARBA00023015"/>
    </source>
</evidence>
<keyword evidence="4" id="KW-0804">Transcription</keyword>
<comment type="caution">
    <text evidence="6">The sequence shown here is derived from an EMBL/GenBank/DDBJ whole genome shotgun (WGS) entry which is preliminary data.</text>
</comment>
<evidence type="ECO:0000256" key="1">
    <source>
        <dbReference type="ARBA" id="ARBA00004123"/>
    </source>
</evidence>
<keyword evidence="2" id="KW-0805">Transcription regulation</keyword>
<evidence type="ECO:0000256" key="5">
    <source>
        <dbReference type="ARBA" id="ARBA00023242"/>
    </source>
</evidence>
<evidence type="ECO:0000256" key="3">
    <source>
        <dbReference type="ARBA" id="ARBA00023125"/>
    </source>
</evidence>
<evidence type="ECO:0000313" key="6">
    <source>
        <dbReference type="EMBL" id="RZB46538.1"/>
    </source>
</evidence>
<evidence type="ECO:0000256" key="4">
    <source>
        <dbReference type="ARBA" id="ARBA00023163"/>
    </source>
</evidence>
<dbReference type="Gene3D" id="2.40.330.10">
    <property type="entry name" value="DNA-binding pseudobarrel domain"/>
    <property type="match status" value="1"/>
</dbReference>
<accession>A0A445FCG6</accession>
<dbReference type="GO" id="GO:0003677">
    <property type="term" value="F:DNA binding"/>
    <property type="evidence" value="ECO:0007669"/>
    <property type="project" value="UniProtKB-KW"/>
</dbReference>
<dbReference type="InterPro" id="IPR015300">
    <property type="entry name" value="DNA-bd_pseudobarrel_sf"/>
</dbReference>
<name>A0A445FCG6_GLYSO</name>